<dbReference type="InterPro" id="IPR036770">
    <property type="entry name" value="Ankyrin_rpt-contain_sf"/>
</dbReference>
<evidence type="ECO:0000256" key="3">
    <source>
        <dbReference type="PROSITE-ProRule" id="PRU00023"/>
    </source>
</evidence>
<dbReference type="SUPFAM" id="SSF48403">
    <property type="entry name" value="Ankyrin repeat"/>
    <property type="match status" value="1"/>
</dbReference>
<reference evidence="5 7" key="1">
    <citation type="submission" date="2024-02" db="EMBL/GenBank/DDBJ databases">
        <authorList>
            <person name="Chen Y."/>
            <person name="Shah S."/>
            <person name="Dougan E. K."/>
            <person name="Thang M."/>
            <person name="Chan C."/>
        </authorList>
    </citation>
    <scope>NUCLEOTIDE SEQUENCE [LARGE SCALE GENOMIC DNA]</scope>
</reference>
<evidence type="ECO:0000313" key="7">
    <source>
        <dbReference type="Proteomes" id="UP001642484"/>
    </source>
</evidence>
<dbReference type="EMBL" id="CAXAMN010024228">
    <property type="protein sequence ID" value="CAK9084700.1"/>
    <property type="molecule type" value="Genomic_DNA"/>
</dbReference>
<keyword evidence="7" id="KW-1185">Reference proteome</keyword>
<comment type="caution">
    <text evidence="5">The sequence shown here is derived from an EMBL/GenBank/DDBJ whole genome shotgun (WGS) entry which is preliminary data.</text>
</comment>
<dbReference type="PROSITE" id="PS50088">
    <property type="entry name" value="ANK_REPEAT"/>
    <property type="match status" value="1"/>
</dbReference>
<keyword evidence="2 3" id="KW-0040">ANK repeat</keyword>
<keyword evidence="1" id="KW-0677">Repeat</keyword>
<dbReference type="Pfam" id="PF12796">
    <property type="entry name" value="Ank_2"/>
    <property type="match status" value="1"/>
</dbReference>
<protein>
    <submittedName>
        <fullName evidence="5">Uncharacterized protein</fullName>
    </submittedName>
</protein>
<evidence type="ECO:0000256" key="2">
    <source>
        <dbReference type="ARBA" id="ARBA00023043"/>
    </source>
</evidence>
<dbReference type="EMBL" id="CAXAMN010024239">
    <property type="protein sequence ID" value="CAK9084775.1"/>
    <property type="molecule type" value="Genomic_DNA"/>
</dbReference>
<dbReference type="PANTHER" id="PTHR24201:SF16">
    <property type="entry name" value="ANKYRIN-1-LIKE-RELATED"/>
    <property type="match status" value="1"/>
</dbReference>
<gene>
    <name evidence="5" type="ORF">CCMP2556_LOCUS41173</name>
    <name evidence="6" type="ORF">CCMP2556_LOCUS41207</name>
</gene>
<dbReference type="PANTHER" id="PTHR24201">
    <property type="entry name" value="ANK_REP_REGION DOMAIN-CONTAINING PROTEIN"/>
    <property type="match status" value="1"/>
</dbReference>
<proteinExistence type="predicted"/>
<evidence type="ECO:0000313" key="5">
    <source>
        <dbReference type="EMBL" id="CAK9084700.1"/>
    </source>
</evidence>
<evidence type="ECO:0000256" key="1">
    <source>
        <dbReference type="ARBA" id="ARBA00022737"/>
    </source>
</evidence>
<dbReference type="SMART" id="SM00248">
    <property type="entry name" value="ANK"/>
    <property type="match status" value="3"/>
</dbReference>
<dbReference type="InterPro" id="IPR002110">
    <property type="entry name" value="Ankyrin_rpt"/>
</dbReference>
<dbReference type="PROSITE" id="PS50297">
    <property type="entry name" value="ANK_REP_REGION"/>
    <property type="match status" value="1"/>
</dbReference>
<feature type="region of interest" description="Disordered" evidence="4">
    <location>
        <begin position="163"/>
        <end position="234"/>
    </location>
</feature>
<sequence>MSSNKSCKTRSSSKRGGSSSMELLLGQLHWPCFASGRSVEVFELLMEVQADPFQPDAEGRTPFLECARVGNCSFMALLLKGSRGTVLLDMDRECKTALHYAAEAGKKEAIQLLLKAGATVEALDLQGRSAASYANEAGHDEVVAMIAEAMSDELLEEMFMDEADGAAPSNPGTTMPGHAAPNAPNSDEELPGLSDDPGLEIPEEEHLQGRLHQGASRHLSPEASYGPGHRLQSL</sequence>
<feature type="repeat" description="ANK" evidence="3">
    <location>
        <begin position="93"/>
        <end position="125"/>
    </location>
</feature>
<evidence type="ECO:0000256" key="4">
    <source>
        <dbReference type="SAM" id="MobiDB-lite"/>
    </source>
</evidence>
<dbReference type="Proteomes" id="UP001642484">
    <property type="component" value="Unassembled WGS sequence"/>
</dbReference>
<dbReference type="Gene3D" id="1.25.40.20">
    <property type="entry name" value="Ankyrin repeat-containing domain"/>
    <property type="match status" value="1"/>
</dbReference>
<accession>A0ABP0QB33</accession>
<dbReference type="InterPro" id="IPR050776">
    <property type="entry name" value="Ank_Repeat/CDKN_Inhibitor"/>
</dbReference>
<name>A0ABP0QB33_9DINO</name>
<organism evidence="5 7">
    <name type="scientific">Durusdinium trenchii</name>
    <dbReference type="NCBI Taxonomy" id="1381693"/>
    <lineage>
        <taxon>Eukaryota</taxon>
        <taxon>Sar</taxon>
        <taxon>Alveolata</taxon>
        <taxon>Dinophyceae</taxon>
        <taxon>Suessiales</taxon>
        <taxon>Symbiodiniaceae</taxon>
        <taxon>Durusdinium</taxon>
    </lineage>
</organism>
<evidence type="ECO:0000313" key="6">
    <source>
        <dbReference type="EMBL" id="CAK9084775.1"/>
    </source>
</evidence>